<keyword evidence="7" id="KW-1185">Reference proteome</keyword>
<feature type="transmembrane region" description="Helical" evidence="6">
    <location>
        <begin position="20"/>
        <end position="38"/>
    </location>
</feature>
<dbReference type="PANTHER" id="PTHR45719">
    <property type="entry name" value="GLYCOSYLTRANSFERASE"/>
    <property type="match status" value="1"/>
</dbReference>
<organism evidence="7 8">
    <name type="scientific">Spinacia oleracea</name>
    <name type="common">Spinach</name>
    <dbReference type="NCBI Taxonomy" id="3562"/>
    <lineage>
        <taxon>Eukaryota</taxon>
        <taxon>Viridiplantae</taxon>
        <taxon>Streptophyta</taxon>
        <taxon>Embryophyta</taxon>
        <taxon>Tracheophyta</taxon>
        <taxon>Spermatophyta</taxon>
        <taxon>Magnoliopsida</taxon>
        <taxon>eudicotyledons</taxon>
        <taxon>Gunneridae</taxon>
        <taxon>Pentapetalae</taxon>
        <taxon>Caryophyllales</taxon>
        <taxon>Chenopodiaceae</taxon>
        <taxon>Chenopodioideae</taxon>
        <taxon>Anserineae</taxon>
        <taxon>Spinacia</taxon>
    </lineage>
</organism>
<evidence type="ECO:0000313" key="7">
    <source>
        <dbReference type="Proteomes" id="UP000813463"/>
    </source>
</evidence>
<evidence type="ECO:0000256" key="5">
    <source>
        <dbReference type="ARBA" id="ARBA00023180"/>
    </source>
</evidence>
<keyword evidence="5" id="KW-0325">Glycoprotein</keyword>
<protein>
    <submittedName>
        <fullName evidence="8">Beta-glucuronosyltransferase GlcAT14C</fullName>
    </submittedName>
</protein>
<name>A0A9R0J8U6_SPIOL</name>
<comment type="subcellular location">
    <subcellularLocation>
        <location evidence="1">Membrane</location>
        <topology evidence="1">Single-pass type II membrane protein</topology>
    </subcellularLocation>
</comment>
<evidence type="ECO:0000256" key="2">
    <source>
        <dbReference type="ARBA" id="ARBA00022676"/>
    </source>
</evidence>
<evidence type="ECO:0000256" key="1">
    <source>
        <dbReference type="ARBA" id="ARBA00004606"/>
    </source>
</evidence>
<proteinExistence type="predicted"/>
<dbReference type="AlphaFoldDB" id="A0A9R0J8U6"/>
<keyword evidence="3" id="KW-0808">Transferase</keyword>
<dbReference type="InterPro" id="IPR044610">
    <property type="entry name" value="GLCAT14A/B/C"/>
</dbReference>
<keyword evidence="6" id="KW-0812">Transmembrane</keyword>
<keyword evidence="6" id="KW-1133">Transmembrane helix</keyword>
<keyword evidence="2" id="KW-0328">Glycosyltransferase</keyword>
<dbReference type="GO" id="GO:0016020">
    <property type="term" value="C:membrane"/>
    <property type="evidence" value="ECO:0007669"/>
    <property type="project" value="UniProtKB-SubCell"/>
</dbReference>
<sequence length="413" mass="48116">MKRPHIYHTFKNQKWRIPIFIISIFSLLLIFSLALLRLKSPTTTSYPSHHYTSKLSTESWLPEIPRFAYLISGTKGEGPQLKRLLQAVYHPRNYYLIHFDLDASDEERLDFAKYAKSEPAVRQFRNVMVVGKADLITSKGPTAFASTLHAVAILLKQAKDWDWFINLNAWDYPLISQDDLLHIFSYLPRDLNFLEHTSDIGWKEHQRARPIVIDPGLYHVKKSGVFWAKEKRSMPASFKLFTGSEWMVLTKSFVDFCIWGWDNLPRTLLMYYTNFLSSSEGYFHTVVCNHKNYQNTTVNHDMRYMKWDNPPNQQPVNLTQKHFSDMVQSGAPFARRFSMNDPVLDQIDRELLRRTDGHFAPGGWCLGNSVVEKDPCVHFGNPDAIKPSVNTKRLEKLVLQLLDPENFRSKQCR</sequence>
<dbReference type="OrthoDB" id="2019572at2759"/>
<evidence type="ECO:0000256" key="4">
    <source>
        <dbReference type="ARBA" id="ARBA00023136"/>
    </source>
</evidence>
<dbReference type="GeneID" id="110801955"/>
<dbReference type="KEGG" id="soe:110801955"/>
<evidence type="ECO:0000313" key="8">
    <source>
        <dbReference type="RefSeq" id="XP_021863056.1"/>
    </source>
</evidence>
<reference evidence="7" key="1">
    <citation type="journal article" date="2021" name="Nat. Commun.">
        <title>Genomic analyses provide insights into spinach domestication and the genetic basis of agronomic traits.</title>
        <authorList>
            <person name="Cai X."/>
            <person name="Sun X."/>
            <person name="Xu C."/>
            <person name="Sun H."/>
            <person name="Wang X."/>
            <person name="Ge C."/>
            <person name="Zhang Z."/>
            <person name="Wang Q."/>
            <person name="Fei Z."/>
            <person name="Jiao C."/>
            <person name="Wang Q."/>
        </authorList>
    </citation>
    <scope>NUCLEOTIDE SEQUENCE [LARGE SCALE GENOMIC DNA]</scope>
    <source>
        <strain evidence="7">cv. Varoflay</strain>
    </source>
</reference>
<dbReference type="GO" id="GO:0015020">
    <property type="term" value="F:glucuronosyltransferase activity"/>
    <property type="evidence" value="ECO:0007669"/>
    <property type="project" value="InterPro"/>
</dbReference>
<gene>
    <name evidence="8" type="primary">LOC110801955</name>
</gene>
<dbReference type="Pfam" id="PF02485">
    <property type="entry name" value="Branch"/>
    <property type="match status" value="1"/>
</dbReference>
<dbReference type="RefSeq" id="XP_021863056.1">
    <property type="nucleotide sequence ID" value="XM_022007364.2"/>
</dbReference>
<dbReference type="PANTHER" id="PTHR45719:SF8">
    <property type="entry name" value="BETA-GLUCURONOSYLTRANSFERASE GLCAT14C"/>
    <property type="match status" value="1"/>
</dbReference>
<keyword evidence="4 6" id="KW-0472">Membrane</keyword>
<dbReference type="InterPro" id="IPR003406">
    <property type="entry name" value="Glyco_trans_14"/>
</dbReference>
<evidence type="ECO:0000256" key="6">
    <source>
        <dbReference type="SAM" id="Phobius"/>
    </source>
</evidence>
<evidence type="ECO:0000256" key="3">
    <source>
        <dbReference type="ARBA" id="ARBA00022679"/>
    </source>
</evidence>
<reference evidence="8" key="2">
    <citation type="submission" date="2025-08" db="UniProtKB">
        <authorList>
            <consortium name="RefSeq"/>
        </authorList>
    </citation>
    <scope>IDENTIFICATION</scope>
    <source>
        <tissue evidence="8">Leaf</tissue>
    </source>
</reference>
<accession>A0A9R0J8U6</accession>
<dbReference type="Proteomes" id="UP000813463">
    <property type="component" value="Chromosome 1"/>
</dbReference>